<sequence length="307" mass="32133">MGGSRRGREGVELILLVVAWYGSSVLAITTSKMCMQMAEVPLLLCACQFLTATCGSWSMLSASNGALRLTRNSETRAVAKTAAAYAMGFLLTNLAFAMAAASFVETVKAGEPVSTAALAASWLGERESVATYLSLAPIVLGIALATATEDTAPVLSLATLVTLGSNVCFSLRAVFVKQLKQSCPSSAPAKSAVVLFYHVSRFGFPVFIVCAFLRGDPARVIEAPGISLPFFVAALFANGLGYSAYNLASFMVLNRVSTTTHAVLNVCRRVVVIAVTTLYFRTPLSLAGAAGILIAAAGVFLYANAKT</sequence>
<dbReference type="InterPro" id="IPR037185">
    <property type="entry name" value="EmrE-like"/>
</dbReference>
<dbReference type="SUPFAM" id="SSF103481">
    <property type="entry name" value="Multidrug resistance efflux transporter EmrE"/>
    <property type="match status" value="2"/>
</dbReference>
<comment type="caution">
    <text evidence="7">The sequence shown here is derived from an EMBL/GenBank/DDBJ whole genome shotgun (WGS) entry which is preliminary data.</text>
</comment>
<accession>A0AAD7XIA6</accession>
<organism evidence="7 8">
    <name type="scientific">Chrysophaeum taylorii</name>
    <dbReference type="NCBI Taxonomy" id="2483200"/>
    <lineage>
        <taxon>Eukaryota</taxon>
        <taxon>Sar</taxon>
        <taxon>Stramenopiles</taxon>
        <taxon>Ochrophyta</taxon>
        <taxon>Pelagophyceae</taxon>
        <taxon>Pelagomonadales</taxon>
        <taxon>Pelagomonadaceae</taxon>
        <taxon>Chrysophaeum</taxon>
    </lineage>
</organism>
<evidence type="ECO:0000256" key="3">
    <source>
        <dbReference type="ARBA" id="ARBA00022989"/>
    </source>
</evidence>
<keyword evidence="8" id="KW-1185">Reference proteome</keyword>
<feature type="transmembrane region" description="Helical" evidence="5">
    <location>
        <begin position="129"/>
        <end position="147"/>
    </location>
</feature>
<evidence type="ECO:0000256" key="4">
    <source>
        <dbReference type="ARBA" id="ARBA00023136"/>
    </source>
</evidence>
<feature type="domain" description="Sugar phosphate transporter" evidence="6">
    <location>
        <begin position="12"/>
        <end position="302"/>
    </location>
</feature>
<feature type="transmembrane region" description="Helical" evidence="5">
    <location>
        <begin position="41"/>
        <end position="62"/>
    </location>
</feature>
<gene>
    <name evidence="7" type="ORF">CTAYLR_007994</name>
</gene>
<dbReference type="EMBL" id="JAQMWT010000565">
    <property type="protein sequence ID" value="KAJ8599431.1"/>
    <property type="molecule type" value="Genomic_DNA"/>
</dbReference>
<evidence type="ECO:0000256" key="2">
    <source>
        <dbReference type="ARBA" id="ARBA00022692"/>
    </source>
</evidence>
<name>A0AAD7XIA6_9STRA</name>
<comment type="subcellular location">
    <subcellularLocation>
        <location evidence="1">Membrane</location>
        <topology evidence="1">Multi-pass membrane protein</topology>
    </subcellularLocation>
</comment>
<evidence type="ECO:0000256" key="5">
    <source>
        <dbReference type="SAM" id="Phobius"/>
    </source>
</evidence>
<feature type="transmembrane region" description="Helical" evidence="5">
    <location>
        <begin position="12"/>
        <end position="29"/>
    </location>
</feature>
<feature type="transmembrane region" description="Helical" evidence="5">
    <location>
        <begin position="284"/>
        <end position="303"/>
    </location>
</feature>
<feature type="transmembrane region" description="Helical" evidence="5">
    <location>
        <begin position="225"/>
        <end position="245"/>
    </location>
</feature>
<dbReference type="PANTHER" id="PTHR11132">
    <property type="entry name" value="SOLUTE CARRIER FAMILY 35"/>
    <property type="match status" value="1"/>
</dbReference>
<keyword evidence="2 5" id="KW-0812">Transmembrane</keyword>
<feature type="transmembrane region" description="Helical" evidence="5">
    <location>
        <begin position="83"/>
        <end position="104"/>
    </location>
</feature>
<proteinExistence type="predicted"/>
<evidence type="ECO:0000313" key="7">
    <source>
        <dbReference type="EMBL" id="KAJ8599431.1"/>
    </source>
</evidence>
<reference evidence="7" key="1">
    <citation type="submission" date="2023-01" db="EMBL/GenBank/DDBJ databases">
        <title>Metagenome sequencing of chrysophaentin producing Chrysophaeum taylorii.</title>
        <authorList>
            <person name="Davison J."/>
            <person name="Bewley C."/>
        </authorList>
    </citation>
    <scope>NUCLEOTIDE SEQUENCE</scope>
    <source>
        <strain evidence="7">NIES-1699</strain>
    </source>
</reference>
<evidence type="ECO:0000313" key="8">
    <source>
        <dbReference type="Proteomes" id="UP001230188"/>
    </source>
</evidence>
<feature type="transmembrane region" description="Helical" evidence="5">
    <location>
        <begin position="195"/>
        <end position="213"/>
    </location>
</feature>
<dbReference type="Proteomes" id="UP001230188">
    <property type="component" value="Unassembled WGS sequence"/>
</dbReference>
<dbReference type="AlphaFoldDB" id="A0AAD7XIA6"/>
<feature type="transmembrane region" description="Helical" evidence="5">
    <location>
        <begin position="154"/>
        <end position="175"/>
    </location>
</feature>
<dbReference type="InterPro" id="IPR050186">
    <property type="entry name" value="TPT_transporter"/>
</dbReference>
<protein>
    <recommendedName>
        <fullName evidence="6">Sugar phosphate transporter domain-containing protein</fullName>
    </recommendedName>
</protein>
<evidence type="ECO:0000256" key="1">
    <source>
        <dbReference type="ARBA" id="ARBA00004141"/>
    </source>
</evidence>
<dbReference type="Pfam" id="PF03151">
    <property type="entry name" value="TPT"/>
    <property type="match status" value="1"/>
</dbReference>
<keyword evidence="4 5" id="KW-0472">Membrane</keyword>
<dbReference type="GO" id="GO:0016020">
    <property type="term" value="C:membrane"/>
    <property type="evidence" value="ECO:0007669"/>
    <property type="project" value="UniProtKB-SubCell"/>
</dbReference>
<keyword evidence="3 5" id="KW-1133">Transmembrane helix</keyword>
<evidence type="ECO:0000259" key="6">
    <source>
        <dbReference type="Pfam" id="PF03151"/>
    </source>
</evidence>
<dbReference type="InterPro" id="IPR004853">
    <property type="entry name" value="Sugar_P_trans_dom"/>
</dbReference>